<sequence>MRIWNQLEGNKLFNIVFSYPVEIDKIELFSLTLENDQPKLIMQFDILSLPDIPPPKWGRFNRCRLGLYCLSVSELLVKNIPCKEQLDISIEHTSGSFYIKASNSTSLIEFKAKFVSLSGPSVYLNGGEA</sequence>
<accession>A0A6M8FEX7</accession>
<gene>
    <name evidence="1" type="ORF">HNE05_08485</name>
</gene>
<dbReference type="AlphaFoldDB" id="A0A6M8FEX7"/>
<dbReference type="RefSeq" id="WP_173206885.1">
    <property type="nucleotide sequence ID" value="NZ_CP053697.2"/>
</dbReference>
<evidence type="ECO:0000313" key="1">
    <source>
        <dbReference type="EMBL" id="QKE63397.1"/>
    </source>
</evidence>
<dbReference type="InterPro" id="IPR028957">
    <property type="entry name" value="Imm50"/>
</dbReference>
<dbReference type="Pfam" id="PF15594">
    <property type="entry name" value="Imm50"/>
    <property type="match status" value="1"/>
</dbReference>
<dbReference type="KEGG" id="pcam:HNE05_08485"/>
<protein>
    <recommendedName>
        <fullName evidence="3">Immunity protein 50</fullName>
    </recommendedName>
</protein>
<reference evidence="1" key="1">
    <citation type="submission" date="2020-07" db="EMBL/GenBank/DDBJ databases">
        <title>Nitrate ammonifying Pseudomonas campi sp. nov. isolated from German agricultural grassland.</title>
        <authorList>
            <person name="Timsy T."/>
            <person name="Ulrich A."/>
            <person name="Spanner T."/>
            <person name="Foesel B."/>
            <person name="Kolb S."/>
            <person name="Horn M.A."/>
            <person name="Behrendt U."/>
        </authorList>
    </citation>
    <scope>NUCLEOTIDE SEQUENCE</scope>
    <source>
        <strain evidence="1">S1-A32-2</strain>
    </source>
</reference>
<organism evidence="1 2">
    <name type="scientific">Aquipseudomonas campi</name>
    <dbReference type="NCBI Taxonomy" id="2731681"/>
    <lineage>
        <taxon>Bacteria</taxon>
        <taxon>Pseudomonadati</taxon>
        <taxon>Pseudomonadota</taxon>
        <taxon>Gammaproteobacteria</taxon>
        <taxon>Pseudomonadales</taxon>
        <taxon>Pseudomonadaceae</taxon>
        <taxon>Aquipseudomonas</taxon>
    </lineage>
</organism>
<name>A0A6M8FEX7_9GAMM</name>
<dbReference type="Proteomes" id="UP000501379">
    <property type="component" value="Chromosome"/>
</dbReference>
<evidence type="ECO:0000313" key="2">
    <source>
        <dbReference type="Proteomes" id="UP000501379"/>
    </source>
</evidence>
<proteinExistence type="predicted"/>
<dbReference type="EMBL" id="CP053697">
    <property type="protein sequence ID" value="QKE63397.1"/>
    <property type="molecule type" value="Genomic_DNA"/>
</dbReference>
<evidence type="ECO:0008006" key="3">
    <source>
        <dbReference type="Google" id="ProtNLM"/>
    </source>
</evidence>
<keyword evidence="2" id="KW-1185">Reference proteome</keyword>